<dbReference type="InterPro" id="IPR040841">
    <property type="entry name" value="Luciferase_dom"/>
</dbReference>
<feature type="signal peptide" evidence="1">
    <location>
        <begin position="1"/>
        <end position="21"/>
    </location>
</feature>
<evidence type="ECO:0000313" key="3">
    <source>
        <dbReference type="EMBL" id="MSU90903.1"/>
    </source>
</evidence>
<keyword evidence="1" id="KW-0732">Signal</keyword>
<evidence type="ECO:0000256" key="1">
    <source>
        <dbReference type="SAM" id="SignalP"/>
    </source>
</evidence>
<feature type="chain" id="PRO_5026755351" evidence="1">
    <location>
        <begin position="22"/>
        <end position="176"/>
    </location>
</feature>
<protein>
    <submittedName>
        <fullName evidence="3">Phospholipase</fullName>
    </submittedName>
</protein>
<dbReference type="Pfam" id="PF17648">
    <property type="entry name" value="Luciferase"/>
    <property type="match status" value="1"/>
</dbReference>
<feature type="domain" description="Luciferase" evidence="2">
    <location>
        <begin position="97"/>
        <end position="164"/>
    </location>
</feature>
<accession>A0A6L5Z2V2</accession>
<dbReference type="RefSeq" id="WP_154447518.1">
    <property type="nucleotide sequence ID" value="NZ_WIND01000013.1"/>
</dbReference>
<dbReference type="PANTHER" id="PTHR38695:SF1">
    <property type="entry name" value="AMINO ACID PERMEASE_ SLC12A DOMAIN-CONTAINING PROTEIN"/>
    <property type="match status" value="1"/>
</dbReference>
<dbReference type="PANTHER" id="PTHR38695">
    <property type="entry name" value="AMINO ACID PERMEASE_ SLC12A DOMAIN-CONTAINING PROTEIN"/>
    <property type="match status" value="1"/>
</dbReference>
<dbReference type="EMBL" id="WIND01000013">
    <property type="protein sequence ID" value="MSU90903.1"/>
    <property type="molecule type" value="Genomic_DNA"/>
</dbReference>
<comment type="caution">
    <text evidence="3">The sequence shown here is derived from an EMBL/GenBank/DDBJ whole genome shotgun (WGS) entry which is preliminary data.</text>
</comment>
<reference evidence="3 4" key="1">
    <citation type="submission" date="2019-10" db="EMBL/GenBank/DDBJ databases">
        <title>Cognatihalovulum marinum gen. nov. sp. nov., a new member of the family Rhodobacteraceae isolated from deep seawater of the Northwest Indian Ocean.</title>
        <authorList>
            <person name="Ruan C."/>
            <person name="Wang J."/>
            <person name="Zheng X."/>
            <person name="Song L."/>
            <person name="Zhu Y."/>
            <person name="Huang Y."/>
            <person name="Lu Z."/>
            <person name="Du W."/>
            <person name="Huang L."/>
            <person name="Dai X."/>
        </authorList>
    </citation>
    <scope>NUCLEOTIDE SEQUENCE [LARGE SCALE GENOMIC DNA]</scope>
    <source>
        <strain evidence="3 4">2CG4</strain>
    </source>
</reference>
<gene>
    <name evidence="3" type="ORF">GE300_14985</name>
</gene>
<dbReference type="AlphaFoldDB" id="A0A6L5Z2V2"/>
<sequence>MKLRRYSAFLLAAALPVVALADALPQRSTPAPRTTNSVPHVQLGVEPVPALSAELLKRVALLPGVKIGPTMVSLPGAAGFQIEDDMPLARPEVITGGREFAHLHPDGSLHASLPPDLAQEAVRAGWAVSHPWSTQRDGWDGYVMIFTPTSDQELVVVQELVTASFEFVTGRDAGSK</sequence>
<keyword evidence="4" id="KW-1185">Reference proteome</keyword>
<evidence type="ECO:0000313" key="4">
    <source>
        <dbReference type="Proteomes" id="UP000474957"/>
    </source>
</evidence>
<name>A0A6L5Z2V2_9RHOB</name>
<dbReference type="InterPro" id="IPR048273">
    <property type="entry name" value="Luciferase"/>
</dbReference>
<dbReference type="Proteomes" id="UP000474957">
    <property type="component" value="Unassembled WGS sequence"/>
</dbReference>
<evidence type="ECO:0000259" key="2">
    <source>
        <dbReference type="Pfam" id="PF17648"/>
    </source>
</evidence>
<organism evidence="3 4">
    <name type="scientific">Halovulum marinum</name>
    <dbReference type="NCBI Taxonomy" id="2662447"/>
    <lineage>
        <taxon>Bacteria</taxon>
        <taxon>Pseudomonadati</taxon>
        <taxon>Pseudomonadota</taxon>
        <taxon>Alphaproteobacteria</taxon>
        <taxon>Rhodobacterales</taxon>
        <taxon>Paracoccaceae</taxon>
        <taxon>Halovulum</taxon>
    </lineage>
</organism>
<proteinExistence type="predicted"/>